<evidence type="ECO:0000313" key="2">
    <source>
        <dbReference type="EMBL" id="NSC77937.1"/>
    </source>
</evidence>
<protein>
    <submittedName>
        <fullName evidence="1">Uncharacterized protein</fullName>
    </submittedName>
</protein>
<gene>
    <name evidence="1" type="ORF">ERS852580_03445</name>
    <name evidence="2" type="ORF">G4312_11755</name>
</gene>
<reference evidence="2" key="2">
    <citation type="journal article" date="2020" name="Cell Host Microbe">
        <title>Functional and Genomic Variation between Human-Derived Isolates of Lachnospiraceae Reveals Inter- and Intra-Species Diversity.</title>
        <authorList>
            <person name="Sorbara M.T."/>
            <person name="Littmann E.R."/>
            <person name="Fontana E."/>
            <person name="Moody T.U."/>
            <person name="Kohout C.E."/>
            <person name="Gjonbalaj M."/>
            <person name="Eaton V."/>
            <person name="Seok R."/>
            <person name="Leiner I.M."/>
            <person name="Pamer E.G."/>
        </authorList>
    </citation>
    <scope>NUCLEOTIDE SEQUENCE</scope>
    <source>
        <strain evidence="2">MSK.16.45</strain>
    </source>
</reference>
<reference evidence="2" key="3">
    <citation type="submission" date="2020-02" db="EMBL/GenBank/DDBJ databases">
        <authorList>
            <person name="Littmann E."/>
            <person name="Sorbara M."/>
        </authorList>
    </citation>
    <scope>NUCLEOTIDE SEQUENCE</scope>
    <source>
        <strain evidence="2">MSK.16.45</strain>
    </source>
</reference>
<dbReference type="AlphaFoldDB" id="A0A173VU59"/>
<dbReference type="RefSeq" id="WP_172704804.1">
    <property type="nucleotide sequence ID" value="NZ_CYXM01000029.1"/>
</dbReference>
<sequence>MKTDEKEMQNVVLEKVDLEDVELMEETVTPSFGIYCPHGWFGFGCH</sequence>
<evidence type="ECO:0000313" key="3">
    <source>
        <dbReference type="Proteomes" id="UP000095673"/>
    </source>
</evidence>
<dbReference type="EMBL" id="JAAIMP010000019">
    <property type="protein sequence ID" value="NSC77937.1"/>
    <property type="molecule type" value="Genomic_DNA"/>
</dbReference>
<organism evidence="1 3">
    <name type="scientific">Agathobacter rectalis</name>
    <dbReference type="NCBI Taxonomy" id="39491"/>
    <lineage>
        <taxon>Bacteria</taxon>
        <taxon>Bacillati</taxon>
        <taxon>Bacillota</taxon>
        <taxon>Clostridia</taxon>
        <taxon>Lachnospirales</taxon>
        <taxon>Lachnospiraceae</taxon>
        <taxon>Agathobacter</taxon>
    </lineage>
</organism>
<reference evidence="1 3" key="1">
    <citation type="submission" date="2015-09" db="EMBL/GenBank/DDBJ databases">
        <authorList>
            <consortium name="Pathogen Informatics"/>
        </authorList>
    </citation>
    <scope>NUCLEOTIDE SEQUENCE [LARGE SCALE GENOMIC DNA]</scope>
    <source>
        <strain evidence="1 3">2789STDY5834968</strain>
    </source>
</reference>
<name>A0A173VU59_9FIRM</name>
<evidence type="ECO:0000313" key="1">
    <source>
        <dbReference type="EMBL" id="CUN29697.1"/>
    </source>
</evidence>
<dbReference type="EMBL" id="CYXM01000029">
    <property type="protein sequence ID" value="CUN29697.1"/>
    <property type="molecule type" value="Genomic_DNA"/>
</dbReference>
<accession>A0A173VU59</accession>
<dbReference type="Proteomes" id="UP000095673">
    <property type="component" value="Unassembled WGS sequence"/>
</dbReference>
<dbReference type="Proteomes" id="UP001193756">
    <property type="component" value="Unassembled WGS sequence"/>
</dbReference>
<proteinExistence type="predicted"/>